<feature type="domain" description="AB hydrolase-1" evidence="1">
    <location>
        <begin position="161"/>
        <end position="444"/>
    </location>
</feature>
<dbReference type="PANTHER" id="PTHR47280:SF1">
    <property type="entry name" value="PHEOPHYTINASE, CHLOROPLASTIC"/>
    <property type="match status" value="1"/>
</dbReference>
<dbReference type="EMBL" id="JAYKXN010000007">
    <property type="protein sequence ID" value="KAK7271430.1"/>
    <property type="molecule type" value="Genomic_DNA"/>
</dbReference>
<dbReference type="AlphaFoldDB" id="A0AAN9F9Z0"/>
<dbReference type="GO" id="GO:0009507">
    <property type="term" value="C:chloroplast"/>
    <property type="evidence" value="ECO:0007669"/>
    <property type="project" value="TreeGrafter"/>
</dbReference>
<keyword evidence="3" id="KW-1185">Reference proteome</keyword>
<evidence type="ECO:0000313" key="2">
    <source>
        <dbReference type="EMBL" id="KAK7271430.1"/>
    </source>
</evidence>
<dbReference type="GO" id="GO:0015996">
    <property type="term" value="P:chlorophyll catabolic process"/>
    <property type="evidence" value="ECO:0007669"/>
    <property type="project" value="InterPro"/>
</dbReference>
<protein>
    <recommendedName>
        <fullName evidence="1">AB hydrolase-1 domain-containing protein</fullName>
    </recommendedName>
</protein>
<dbReference type="PANTHER" id="PTHR47280">
    <property type="entry name" value="PHEOPHYTINASE, CHLOROPLASTIC"/>
    <property type="match status" value="1"/>
</dbReference>
<reference evidence="2 3" key="1">
    <citation type="submission" date="2024-01" db="EMBL/GenBank/DDBJ databases">
        <title>The genomes of 5 underutilized Papilionoideae crops provide insights into root nodulation and disease resistance.</title>
        <authorList>
            <person name="Yuan L."/>
        </authorList>
    </citation>
    <scope>NUCLEOTIDE SEQUENCE [LARGE SCALE GENOMIC DNA]</scope>
    <source>
        <strain evidence="2">LY-2023</strain>
        <tissue evidence="2">Leaf</tissue>
    </source>
</reference>
<dbReference type="InterPro" id="IPR029058">
    <property type="entry name" value="AB_hydrolase_fold"/>
</dbReference>
<dbReference type="FunFam" id="3.40.50.1820:FF:000136">
    <property type="entry name" value="Pheophytinase, chloroplastic"/>
    <property type="match status" value="1"/>
</dbReference>
<dbReference type="Gene3D" id="3.40.50.1820">
    <property type="entry name" value="alpha/beta hydrolase"/>
    <property type="match status" value="1"/>
</dbReference>
<organism evidence="2 3">
    <name type="scientific">Clitoria ternatea</name>
    <name type="common">Butterfly pea</name>
    <dbReference type="NCBI Taxonomy" id="43366"/>
    <lineage>
        <taxon>Eukaryota</taxon>
        <taxon>Viridiplantae</taxon>
        <taxon>Streptophyta</taxon>
        <taxon>Embryophyta</taxon>
        <taxon>Tracheophyta</taxon>
        <taxon>Spermatophyta</taxon>
        <taxon>Magnoliopsida</taxon>
        <taxon>eudicotyledons</taxon>
        <taxon>Gunneridae</taxon>
        <taxon>Pentapetalae</taxon>
        <taxon>rosids</taxon>
        <taxon>fabids</taxon>
        <taxon>Fabales</taxon>
        <taxon>Fabaceae</taxon>
        <taxon>Papilionoideae</taxon>
        <taxon>50 kb inversion clade</taxon>
        <taxon>NPAAA clade</taxon>
        <taxon>indigoferoid/millettioid clade</taxon>
        <taxon>Phaseoleae</taxon>
        <taxon>Clitoria</taxon>
    </lineage>
</organism>
<dbReference type="InterPro" id="IPR000073">
    <property type="entry name" value="AB_hydrolase_1"/>
</dbReference>
<evidence type="ECO:0000259" key="1">
    <source>
        <dbReference type="Pfam" id="PF12697"/>
    </source>
</evidence>
<dbReference type="Proteomes" id="UP001359559">
    <property type="component" value="Unassembled WGS sequence"/>
</dbReference>
<proteinExistence type="predicted"/>
<dbReference type="GO" id="GO:0080124">
    <property type="term" value="F:pheophytinase activity"/>
    <property type="evidence" value="ECO:0007669"/>
    <property type="project" value="InterPro"/>
</dbReference>
<evidence type="ECO:0000313" key="3">
    <source>
        <dbReference type="Proteomes" id="UP001359559"/>
    </source>
</evidence>
<dbReference type="InterPro" id="IPR044211">
    <property type="entry name" value="PPH_chloroplastic"/>
</dbReference>
<sequence length="525" mass="58127">MKPGKVSINKSRTQFLGMETLSYGSAPCCQVVNSKCKSRVSSIGGKLGVYYTNTFSPCVPVRICDMGGVKLRSCRSLEGSKRLNFKVCSGGYDGYVIGEEGARDLSGIEEEGVTKVLIPGLPDESNGESGAPITSCFCRWKPKFNVHYEKAGTENLESPHVLFLPGFGVGSFHYEKQLKDLGRDFRVWALDFLGQGMSLTFEDPAPMSKEGATSKESISSWGFGDETEPWATKLVYSVDLWQDQVRYFIEEVIGEPVYLVGNSLGGLVALYFAACNPHLVKGVTLLNATPFWGFLPNPVKNPRLAKLFPWAGTFPLPSTIKRLTELLWEKISDPKSIAEVLGQVYADHSTNVDNVFSRIVETTRHPAAAASFASIMFAPQGELSFSETLSRCRANNVPICLMYGKEDPWVTPLWGFQVKKQVPEAPYYQISPAGHCPHDEVPEVINFLLRGWIKNLESQGSVSLPLVEGLESTKDTIGREIEFPRQGSKKSVMVRFFASNFSLWEKIRSLIKSQPKLRNLAAKSQ</sequence>
<name>A0AAN9F9Z0_CLITE</name>
<dbReference type="SUPFAM" id="SSF53474">
    <property type="entry name" value="alpha/beta-Hydrolases"/>
    <property type="match status" value="1"/>
</dbReference>
<gene>
    <name evidence="2" type="ORF">RJT34_27327</name>
</gene>
<comment type="caution">
    <text evidence="2">The sequence shown here is derived from an EMBL/GenBank/DDBJ whole genome shotgun (WGS) entry which is preliminary data.</text>
</comment>
<accession>A0AAN9F9Z0</accession>
<dbReference type="Pfam" id="PF12697">
    <property type="entry name" value="Abhydrolase_6"/>
    <property type="match status" value="1"/>
</dbReference>